<organism evidence="2 3">
    <name type="scientific">SAR86 cluster bacterium</name>
    <dbReference type="NCBI Taxonomy" id="2030880"/>
    <lineage>
        <taxon>Bacteria</taxon>
        <taxon>Pseudomonadati</taxon>
        <taxon>Pseudomonadota</taxon>
        <taxon>Gammaproteobacteria</taxon>
        <taxon>SAR86 cluster</taxon>
    </lineage>
</organism>
<feature type="transmembrane region" description="Helical" evidence="1">
    <location>
        <begin position="6"/>
        <end position="23"/>
    </location>
</feature>
<dbReference type="Gene3D" id="3.40.390.10">
    <property type="entry name" value="Collagenase (Catalytic Domain)"/>
    <property type="match status" value="1"/>
</dbReference>
<keyword evidence="1" id="KW-1133">Transmembrane helix</keyword>
<sequence length="269" mass="30973">MTAFITLFIIVFVIVVGLFYPSWHRKQILRKPFPEAWLAIVLRRLPFFEKLREQEQQQLKNLIQLFLAHKNFYGCNGLTITDDIRVTIAAEACLLLLNRTTSVYSRLKFILVYPSAFTSGHEHYNPDGTVNRGIRGLLGESWHHGKIILSWDDVTYGAENIHDGHNVSLHEFAHQLDSETGSTNGAPLLGKNACQSWAQVLSEEFKELNQSLERHHKTVMDNYGATNPAEFFAVATETFFEKPKQLENRHPELFAELKKFYRVDPASWQ</sequence>
<comment type="caution">
    <text evidence="2">The sequence shown here is derived from an EMBL/GenBank/DDBJ whole genome shotgun (WGS) entry which is preliminary data.</text>
</comment>
<dbReference type="InterPro" id="IPR010384">
    <property type="entry name" value="MtfA_fam"/>
</dbReference>
<dbReference type="Pfam" id="PF06167">
    <property type="entry name" value="Peptidase_M90"/>
    <property type="match status" value="1"/>
</dbReference>
<dbReference type="GO" id="GO:0005829">
    <property type="term" value="C:cytosol"/>
    <property type="evidence" value="ECO:0007669"/>
    <property type="project" value="TreeGrafter"/>
</dbReference>
<evidence type="ECO:0008006" key="4">
    <source>
        <dbReference type="Google" id="ProtNLM"/>
    </source>
</evidence>
<gene>
    <name evidence="2" type="ORF">COA71_05300</name>
</gene>
<keyword evidence="1" id="KW-0812">Transmembrane</keyword>
<dbReference type="Gene3D" id="1.10.472.150">
    <property type="entry name" value="Glucose-regulated metallo-peptidase M90, N-terminal domain"/>
    <property type="match status" value="1"/>
</dbReference>
<dbReference type="InterPro" id="IPR042252">
    <property type="entry name" value="MtfA_N"/>
</dbReference>
<dbReference type="SUPFAM" id="SSF55486">
    <property type="entry name" value="Metalloproteases ('zincins'), catalytic domain"/>
    <property type="match status" value="1"/>
</dbReference>
<evidence type="ECO:0000313" key="2">
    <source>
        <dbReference type="EMBL" id="PCJ42911.1"/>
    </source>
</evidence>
<evidence type="ECO:0000256" key="1">
    <source>
        <dbReference type="SAM" id="Phobius"/>
    </source>
</evidence>
<dbReference type="GO" id="GO:0004177">
    <property type="term" value="F:aminopeptidase activity"/>
    <property type="evidence" value="ECO:0007669"/>
    <property type="project" value="TreeGrafter"/>
</dbReference>
<dbReference type="GO" id="GO:0008237">
    <property type="term" value="F:metallopeptidase activity"/>
    <property type="evidence" value="ECO:0007669"/>
    <property type="project" value="InterPro"/>
</dbReference>
<proteinExistence type="predicted"/>
<dbReference type="CDD" id="cd20169">
    <property type="entry name" value="Peptidase_M90_mtfA"/>
    <property type="match status" value="1"/>
</dbReference>
<reference evidence="3" key="1">
    <citation type="submission" date="2017-08" db="EMBL/GenBank/DDBJ databases">
        <title>A dynamic microbial community with high functional redundancy inhabits the cold, oxic subseafloor aquifer.</title>
        <authorList>
            <person name="Tully B.J."/>
            <person name="Wheat C.G."/>
            <person name="Glazer B.T."/>
            <person name="Huber J.A."/>
        </authorList>
    </citation>
    <scope>NUCLEOTIDE SEQUENCE [LARGE SCALE GENOMIC DNA]</scope>
</reference>
<evidence type="ECO:0000313" key="3">
    <source>
        <dbReference type="Proteomes" id="UP000228987"/>
    </source>
</evidence>
<protein>
    <recommendedName>
        <fullName evidence="4">Zinc-dependent peptidase</fullName>
    </recommendedName>
</protein>
<name>A0A2A5CHE0_9GAMM</name>
<dbReference type="InterPro" id="IPR024079">
    <property type="entry name" value="MetalloPept_cat_dom_sf"/>
</dbReference>
<dbReference type="AlphaFoldDB" id="A0A2A5CHE0"/>
<dbReference type="Proteomes" id="UP000228987">
    <property type="component" value="Unassembled WGS sequence"/>
</dbReference>
<accession>A0A2A5CHE0</accession>
<dbReference type="PANTHER" id="PTHR30164">
    <property type="entry name" value="MTFA PEPTIDASE"/>
    <property type="match status" value="1"/>
</dbReference>
<dbReference type="PANTHER" id="PTHR30164:SF2">
    <property type="entry name" value="PROTEIN MTFA"/>
    <property type="match status" value="1"/>
</dbReference>
<keyword evidence="1" id="KW-0472">Membrane</keyword>
<dbReference type="EMBL" id="NVWI01000002">
    <property type="protein sequence ID" value="PCJ42911.1"/>
    <property type="molecule type" value="Genomic_DNA"/>
</dbReference>